<feature type="transmembrane region" description="Helical" evidence="2">
    <location>
        <begin position="172"/>
        <end position="193"/>
    </location>
</feature>
<keyword evidence="2" id="KW-1133">Transmembrane helix</keyword>
<dbReference type="RefSeq" id="WP_201361414.1">
    <property type="nucleotide sequence ID" value="NZ_BNJJ01000004.1"/>
</dbReference>
<proteinExistence type="predicted"/>
<sequence>MASRSSDDFSISEQNDGNPVQSTHNNPHVAISKTLPNLSQADIRAAAGHLHAAFSSAANHEVQLYDPGVMRSLWLEQYCGKIVAGLVLLFFAAWLLLFVSLPLSAKSSVSVYVEYASQGIGGCLALLFLLRMLGLKHRLRRKLRHVLAETLLSEETALMLHVEAQSLQAANIMWGLFTLGILLSLSGQLLWIGTVQGLISFQDSYRWPLILMYCFLYAGIVLLARKHGALQGRLRLLLDFLLISSALLILSWFFILNQLFVSMHGAIFARVLSAWLPINDIVLVVLGSVCLCGIAVSEQQEKVFLRLFWGICLLAFSDSLWSYEALHHDTHLEVIRAITNPLGLLLIALAAIKHPQMILEERQRLQQRLRSYGRQFTFSMRSTSSSLLVLVVCAILSTVIAAQGGQTLWLAIGSSFVLMVALVARQTLSLIENTRLLRQLQHALLLTQQELSEARHVIDQIAREAQEKRAVEDAIGTLRNAHAMLARGDFSARAIVPAGPLLPIAMSFNLMVERLSTLKQQTEAYEHLRNECQVLRSVVEHLSMGGTLASVQEICQKSSELRPIFLTLIYFQRQQQQQWYAQMQTMEMIKTQLQYLSDGIVALDEYSFSSPTDRLTFGRLKGTFEHLKHPLEQLKQRVEYLHVQFVTRDLRAAVTSTPPPENDAQTEVDDKT</sequence>
<evidence type="ECO:0000313" key="4">
    <source>
        <dbReference type="EMBL" id="GHO83759.1"/>
    </source>
</evidence>
<feature type="transmembrane region" description="Helical" evidence="2">
    <location>
        <begin position="303"/>
        <end position="322"/>
    </location>
</feature>
<reference evidence="4 5" key="1">
    <citation type="journal article" date="2021" name="Int. J. Syst. Evol. Microbiol.">
        <title>Reticulibacter mediterranei gen. nov., sp. nov., within the new family Reticulibacteraceae fam. nov., and Ktedonospora formicarum gen. nov., sp. nov., Ktedonobacter robiniae sp. nov., Dictyobacter formicarum sp. nov. and Dictyobacter arantiisoli sp. nov., belonging to the class Ktedonobacteria.</title>
        <authorList>
            <person name="Yabe S."/>
            <person name="Zheng Y."/>
            <person name="Wang C.M."/>
            <person name="Sakai Y."/>
            <person name="Abe K."/>
            <person name="Yokota A."/>
            <person name="Donadio S."/>
            <person name="Cavaletti L."/>
            <person name="Monciardini P."/>
        </authorList>
    </citation>
    <scope>NUCLEOTIDE SEQUENCE [LARGE SCALE GENOMIC DNA]</scope>
    <source>
        <strain evidence="4 5">SOSP1-9</strain>
    </source>
</reference>
<evidence type="ECO:0000259" key="3">
    <source>
        <dbReference type="PROSITE" id="PS50885"/>
    </source>
</evidence>
<dbReference type="Proteomes" id="UP000635565">
    <property type="component" value="Unassembled WGS sequence"/>
</dbReference>
<organism evidence="4 5">
    <name type="scientific">Dictyobacter formicarum</name>
    <dbReference type="NCBI Taxonomy" id="2778368"/>
    <lineage>
        <taxon>Bacteria</taxon>
        <taxon>Bacillati</taxon>
        <taxon>Chloroflexota</taxon>
        <taxon>Ktedonobacteria</taxon>
        <taxon>Ktedonobacterales</taxon>
        <taxon>Dictyobacteraceae</taxon>
        <taxon>Dictyobacter</taxon>
    </lineage>
</organism>
<evidence type="ECO:0000313" key="5">
    <source>
        <dbReference type="Proteomes" id="UP000635565"/>
    </source>
</evidence>
<keyword evidence="2" id="KW-0472">Membrane</keyword>
<dbReference type="EMBL" id="BNJJ01000004">
    <property type="protein sequence ID" value="GHO83759.1"/>
    <property type="molecule type" value="Genomic_DNA"/>
</dbReference>
<feature type="transmembrane region" description="Helical" evidence="2">
    <location>
        <begin position="334"/>
        <end position="352"/>
    </location>
</feature>
<dbReference type="PROSITE" id="PS50885">
    <property type="entry name" value="HAMP"/>
    <property type="match status" value="1"/>
</dbReference>
<accession>A0ABQ3VCH7</accession>
<dbReference type="InterPro" id="IPR003660">
    <property type="entry name" value="HAMP_dom"/>
</dbReference>
<feature type="transmembrane region" description="Helical" evidence="2">
    <location>
        <begin position="408"/>
        <end position="428"/>
    </location>
</feature>
<feature type="transmembrane region" description="Helical" evidence="2">
    <location>
        <begin position="275"/>
        <end position="296"/>
    </location>
</feature>
<feature type="transmembrane region" description="Helical" evidence="2">
    <location>
        <begin position="82"/>
        <end position="103"/>
    </location>
</feature>
<feature type="compositionally biased region" description="Polar residues" evidence="1">
    <location>
        <begin position="8"/>
        <end position="26"/>
    </location>
</feature>
<keyword evidence="2" id="KW-0812">Transmembrane</keyword>
<evidence type="ECO:0000256" key="2">
    <source>
        <dbReference type="SAM" id="Phobius"/>
    </source>
</evidence>
<gene>
    <name evidence="4" type="ORF">KSZ_17650</name>
</gene>
<feature type="transmembrane region" description="Helical" evidence="2">
    <location>
        <begin position="384"/>
        <end position="402"/>
    </location>
</feature>
<protein>
    <recommendedName>
        <fullName evidence="3">HAMP domain-containing protein</fullName>
    </recommendedName>
</protein>
<feature type="transmembrane region" description="Helical" evidence="2">
    <location>
        <begin position="205"/>
        <end position="224"/>
    </location>
</feature>
<feature type="transmembrane region" description="Helical" evidence="2">
    <location>
        <begin position="236"/>
        <end position="255"/>
    </location>
</feature>
<feature type="region of interest" description="Disordered" evidence="1">
    <location>
        <begin position="1"/>
        <end position="26"/>
    </location>
</feature>
<name>A0ABQ3VCH7_9CHLR</name>
<feature type="transmembrane region" description="Helical" evidence="2">
    <location>
        <begin position="115"/>
        <end position="134"/>
    </location>
</feature>
<comment type="caution">
    <text evidence="4">The sequence shown here is derived from an EMBL/GenBank/DDBJ whole genome shotgun (WGS) entry which is preliminary data.</text>
</comment>
<feature type="domain" description="HAMP" evidence="3">
    <location>
        <begin position="469"/>
        <end position="520"/>
    </location>
</feature>
<evidence type="ECO:0000256" key="1">
    <source>
        <dbReference type="SAM" id="MobiDB-lite"/>
    </source>
</evidence>
<keyword evidence="5" id="KW-1185">Reference proteome</keyword>